<dbReference type="AlphaFoldDB" id="A0A1N6XDZ4"/>
<reference evidence="2" key="1">
    <citation type="submission" date="2017-01" db="EMBL/GenBank/DDBJ databases">
        <authorList>
            <person name="Varghese N."/>
            <person name="Submissions S."/>
        </authorList>
    </citation>
    <scope>NUCLEOTIDE SEQUENCE [LARGE SCALE GENOMIC DNA]</scope>
    <source>
        <strain evidence="2">CGMCC 1.7737</strain>
    </source>
</reference>
<evidence type="ECO:0000313" key="2">
    <source>
        <dbReference type="Proteomes" id="UP000186914"/>
    </source>
</evidence>
<accession>A0A1N6XDZ4</accession>
<proteinExistence type="predicted"/>
<name>A0A1N6XDZ4_9EURY</name>
<gene>
    <name evidence="1" type="ORF">SAMN05421858_1092</name>
</gene>
<dbReference type="RefSeq" id="WP_076428660.1">
    <property type="nucleotide sequence ID" value="NZ_FTNO01000001.1"/>
</dbReference>
<protein>
    <submittedName>
        <fullName evidence="1">Uncharacterized protein</fullName>
    </submittedName>
</protein>
<evidence type="ECO:0000313" key="1">
    <source>
        <dbReference type="EMBL" id="SIR00459.1"/>
    </source>
</evidence>
<dbReference type="Proteomes" id="UP000186914">
    <property type="component" value="Unassembled WGS sequence"/>
</dbReference>
<dbReference type="EMBL" id="FTNO01000001">
    <property type="protein sequence ID" value="SIR00459.1"/>
    <property type="molecule type" value="Genomic_DNA"/>
</dbReference>
<dbReference type="OrthoDB" id="173032at2157"/>
<organism evidence="1 2">
    <name type="scientific">Haladaptatus litoreus</name>
    <dbReference type="NCBI Taxonomy" id="553468"/>
    <lineage>
        <taxon>Archaea</taxon>
        <taxon>Methanobacteriati</taxon>
        <taxon>Methanobacteriota</taxon>
        <taxon>Stenosarchaea group</taxon>
        <taxon>Halobacteria</taxon>
        <taxon>Halobacteriales</taxon>
        <taxon>Haladaptataceae</taxon>
        <taxon>Haladaptatus</taxon>
    </lineage>
</organism>
<sequence>MVCPYLEYAEETDEPDRAAFDEPRAFCTVIEEFVQPMRADICNDRYDLHHEYHCEIYREHTDGKDEHVEENSE</sequence>
<keyword evidence="2" id="KW-1185">Reference proteome</keyword>